<dbReference type="NCBIfam" id="TIGR01569">
    <property type="entry name" value="A_tha_TIGR01569"/>
    <property type="match status" value="1"/>
</dbReference>
<feature type="transmembrane region" description="Helical" evidence="8">
    <location>
        <begin position="52"/>
        <end position="81"/>
    </location>
</feature>
<name>A0AAX6H107_IRIPA</name>
<evidence type="ECO:0000256" key="6">
    <source>
        <dbReference type="ARBA" id="ARBA00022989"/>
    </source>
</evidence>
<evidence type="ECO:0000313" key="10">
    <source>
        <dbReference type="EMBL" id="KAJ6834271.1"/>
    </source>
</evidence>
<evidence type="ECO:0000256" key="3">
    <source>
        <dbReference type="ARBA" id="ARBA00011489"/>
    </source>
</evidence>
<evidence type="ECO:0000256" key="1">
    <source>
        <dbReference type="ARBA" id="ARBA00004651"/>
    </source>
</evidence>
<dbReference type="PANTHER" id="PTHR33573:SF30">
    <property type="entry name" value="CASP-LIKE PROTEIN 2C1-RELATED"/>
    <property type="match status" value="1"/>
</dbReference>
<dbReference type="Proteomes" id="UP001140949">
    <property type="component" value="Unassembled WGS sequence"/>
</dbReference>
<evidence type="ECO:0000313" key="11">
    <source>
        <dbReference type="Proteomes" id="UP001140949"/>
    </source>
</evidence>
<keyword evidence="7 8" id="KW-0472">Membrane</keyword>
<feature type="transmembrane region" description="Helical" evidence="8">
    <location>
        <begin position="136"/>
        <end position="169"/>
    </location>
</feature>
<evidence type="ECO:0000259" key="9">
    <source>
        <dbReference type="Pfam" id="PF04535"/>
    </source>
</evidence>
<dbReference type="PANTHER" id="PTHR33573">
    <property type="entry name" value="CASP-LIKE PROTEIN 4A4"/>
    <property type="match status" value="1"/>
</dbReference>
<dbReference type="InterPro" id="IPR006702">
    <property type="entry name" value="CASP_dom"/>
</dbReference>
<protein>
    <recommendedName>
        <fullName evidence="8">CASP-like protein</fullName>
    </recommendedName>
</protein>
<sequence length="182" mass="19915">MEQVMGMKVEGFLRVLCTVLSSAAALIVALDRESKEIFFKERKATFKYLHSLWHLVIICSAAAGYHLLLSCRCFVFAWALRSNPCSGSKLFAWVSFLLDQAVTYATFAATSAAAQDAMIGIFAVRALQWGKICNTYTGFCVLLVGPGGVCAFLATFSMAVVASLSAYHLFRLYPSPASRIKN</sequence>
<evidence type="ECO:0000256" key="7">
    <source>
        <dbReference type="ARBA" id="ARBA00023136"/>
    </source>
</evidence>
<evidence type="ECO:0000256" key="5">
    <source>
        <dbReference type="ARBA" id="ARBA00022692"/>
    </source>
</evidence>
<dbReference type="EMBL" id="JANAVB010014600">
    <property type="protein sequence ID" value="KAJ6834271.1"/>
    <property type="molecule type" value="Genomic_DNA"/>
</dbReference>
<reference evidence="10" key="2">
    <citation type="submission" date="2023-04" db="EMBL/GenBank/DDBJ databases">
        <authorList>
            <person name="Bruccoleri R.E."/>
            <person name="Oakeley E.J."/>
            <person name="Faust A.-M."/>
            <person name="Dessus-Babus S."/>
            <person name="Altorfer M."/>
            <person name="Burckhardt D."/>
            <person name="Oertli M."/>
            <person name="Naumann U."/>
            <person name="Petersen F."/>
            <person name="Wong J."/>
        </authorList>
    </citation>
    <scope>NUCLEOTIDE SEQUENCE</scope>
    <source>
        <strain evidence="10">GSM-AAB239-AS_SAM_17_03QT</strain>
        <tissue evidence="10">Leaf</tissue>
    </source>
</reference>
<evidence type="ECO:0000256" key="4">
    <source>
        <dbReference type="ARBA" id="ARBA00022475"/>
    </source>
</evidence>
<comment type="caution">
    <text evidence="8">Lacks conserved residue(s) required for the propagation of feature annotation.</text>
</comment>
<keyword evidence="11" id="KW-1185">Reference proteome</keyword>
<feature type="transmembrane region" description="Helical" evidence="8">
    <location>
        <begin position="12"/>
        <end position="31"/>
    </location>
</feature>
<comment type="subcellular location">
    <subcellularLocation>
        <location evidence="1 8">Cell membrane</location>
        <topology evidence="1 8">Multi-pass membrane protein</topology>
    </subcellularLocation>
</comment>
<dbReference type="GO" id="GO:0005886">
    <property type="term" value="C:plasma membrane"/>
    <property type="evidence" value="ECO:0007669"/>
    <property type="project" value="UniProtKB-SubCell"/>
</dbReference>
<reference evidence="10" key="1">
    <citation type="journal article" date="2023" name="GigaByte">
        <title>Genome assembly of the bearded iris, Iris pallida Lam.</title>
        <authorList>
            <person name="Bruccoleri R.E."/>
            <person name="Oakeley E.J."/>
            <person name="Faust A.M.E."/>
            <person name="Altorfer M."/>
            <person name="Dessus-Babus S."/>
            <person name="Burckhardt D."/>
            <person name="Oertli M."/>
            <person name="Naumann U."/>
            <person name="Petersen F."/>
            <person name="Wong J."/>
        </authorList>
    </citation>
    <scope>NUCLEOTIDE SEQUENCE</scope>
    <source>
        <strain evidence="10">GSM-AAB239-AS_SAM_17_03QT</strain>
    </source>
</reference>
<organism evidence="10 11">
    <name type="scientific">Iris pallida</name>
    <name type="common">Sweet iris</name>
    <dbReference type="NCBI Taxonomy" id="29817"/>
    <lineage>
        <taxon>Eukaryota</taxon>
        <taxon>Viridiplantae</taxon>
        <taxon>Streptophyta</taxon>
        <taxon>Embryophyta</taxon>
        <taxon>Tracheophyta</taxon>
        <taxon>Spermatophyta</taxon>
        <taxon>Magnoliopsida</taxon>
        <taxon>Liliopsida</taxon>
        <taxon>Asparagales</taxon>
        <taxon>Iridaceae</taxon>
        <taxon>Iridoideae</taxon>
        <taxon>Irideae</taxon>
        <taxon>Iris</taxon>
    </lineage>
</organism>
<accession>A0AAX6H107</accession>
<comment type="subunit">
    <text evidence="3 8">Homodimer and heterodimers.</text>
</comment>
<evidence type="ECO:0000256" key="8">
    <source>
        <dbReference type="RuleBase" id="RU361233"/>
    </source>
</evidence>
<dbReference type="Pfam" id="PF04535">
    <property type="entry name" value="CASP_dom"/>
    <property type="match status" value="1"/>
</dbReference>
<comment type="similarity">
    <text evidence="2 8">Belongs to the Casparian strip membrane proteins (CASP) family.</text>
</comment>
<feature type="domain" description="Casparian strip membrane protein" evidence="9">
    <location>
        <begin position="8"/>
        <end position="142"/>
    </location>
</feature>
<proteinExistence type="inferred from homology"/>
<dbReference type="AlphaFoldDB" id="A0AAX6H107"/>
<gene>
    <name evidence="10" type="ORF">M6B38_336510</name>
</gene>
<keyword evidence="5 8" id="KW-0812">Transmembrane</keyword>
<comment type="caution">
    <text evidence="10">The sequence shown here is derived from an EMBL/GenBank/DDBJ whole genome shotgun (WGS) entry which is preliminary data.</text>
</comment>
<keyword evidence="6 8" id="KW-1133">Transmembrane helix</keyword>
<keyword evidence="4 8" id="KW-1003">Cell membrane</keyword>
<evidence type="ECO:0000256" key="2">
    <source>
        <dbReference type="ARBA" id="ARBA00007651"/>
    </source>
</evidence>
<dbReference type="InterPro" id="IPR006459">
    <property type="entry name" value="CASP/CASPL"/>
</dbReference>